<dbReference type="EMBL" id="CP096040">
    <property type="protein sequence ID" value="USQ97256.1"/>
    <property type="molecule type" value="Genomic_DNA"/>
</dbReference>
<dbReference type="InterPro" id="IPR036735">
    <property type="entry name" value="NGN_dom_sf"/>
</dbReference>
<dbReference type="Pfam" id="PF02357">
    <property type="entry name" value="NusG"/>
    <property type="match status" value="1"/>
</dbReference>
<keyword evidence="1" id="KW-0804">Transcription</keyword>
<evidence type="ECO:0000259" key="2">
    <source>
        <dbReference type="Pfam" id="PF02357"/>
    </source>
</evidence>
<proteinExistence type="predicted"/>
<dbReference type="Gene3D" id="3.30.70.940">
    <property type="entry name" value="NusG, N-terminal domain"/>
    <property type="match status" value="1"/>
</dbReference>
<evidence type="ECO:0000256" key="1">
    <source>
        <dbReference type="ARBA" id="ARBA00023163"/>
    </source>
</evidence>
<gene>
    <name evidence="3" type="ORF">MZV50_06855</name>
</gene>
<dbReference type="SUPFAM" id="SSF82679">
    <property type="entry name" value="N-utilization substance G protein NusG, N-terminal domain"/>
    <property type="match status" value="1"/>
</dbReference>
<accession>A0ABY4ZXH9</accession>
<name>A0ABY4ZXH9_9CAUL</name>
<protein>
    <recommendedName>
        <fullName evidence="2">NusG-like N-terminal domain-containing protein</fullName>
    </recommendedName>
</protein>
<dbReference type="Proteomes" id="UP001057520">
    <property type="component" value="Chromosome"/>
</dbReference>
<keyword evidence="4" id="KW-1185">Reference proteome</keyword>
<evidence type="ECO:0000313" key="4">
    <source>
        <dbReference type="Proteomes" id="UP001057520"/>
    </source>
</evidence>
<evidence type="ECO:0000313" key="3">
    <source>
        <dbReference type="EMBL" id="USQ97256.1"/>
    </source>
</evidence>
<organism evidence="3 4">
    <name type="scientific">Caulobacter segnis</name>
    <dbReference type="NCBI Taxonomy" id="88688"/>
    <lineage>
        <taxon>Bacteria</taxon>
        <taxon>Pseudomonadati</taxon>
        <taxon>Pseudomonadota</taxon>
        <taxon>Alphaproteobacteria</taxon>
        <taxon>Caulobacterales</taxon>
        <taxon>Caulobacteraceae</taxon>
        <taxon>Caulobacter</taxon>
    </lineage>
</organism>
<dbReference type="InterPro" id="IPR006645">
    <property type="entry name" value="NGN-like_dom"/>
</dbReference>
<feature type="domain" description="NusG-like N-terminal" evidence="2">
    <location>
        <begin position="8"/>
        <end position="110"/>
    </location>
</feature>
<reference evidence="3 4" key="1">
    <citation type="submission" date="2022-04" db="EMBL/GenBank/DDBJ databases">
        <title>Genome sequence of soybean root-associated Caulobacter segnis RL271.</title>
        <authorList>
            <person name="Longley R."/>
            <person name="Bonito G."/>
            <person name="Trigodet F."/>
            <person name="Crosson S."/>
            <person name="Fiebig A."/>
        </authorList>
    </citation>
    <scope>NUCLEOTIDE SEQUENCE [LARGE SCALE GENOMIC DNA]</scope>
    <source>
        <strain evidence="3 4">RL271</strain>
    </source>
</reference>
<sequence length="206" mass="23335">MEANLNLRWYVVVSKPFAEKTALYWLNDMFREVEGYKSYLPYAVTERPARKGKVNTDPLVRPLFARHLFVRLDLDVERWKRIFNTQGVSTMLMFGERPLPVRDAVIDQIREREDSALAERLPKNGPQGKNPVIAVEPEPTVSAEEIAALKPGDALKVNHLGAEWNAVFHEPVDTKRVSVVLKLLGRDVDVEVTHAQIVLREGAAAI</sequence>